<dbReference type="EMBL" id="PVEP01000004">
    <property type="protein sequence ID" value="PQV56743.1"/>
    <property type="molecule type" value="Genomic_DNA"/>
</dbReference>
<keyword evidence="2" id="KW-1185">Reference proteome</keyword>
<evidence type="ECO:0008006" key="3">
    <source>
        <dbReference type="Google" id="ProtNLM"/>
    </source>
</evidence>
<protein>
    <recommendedName>
        <fullName evidence="3">DUF2946 family protein</fullName>
    </recommendedName>
</protein>
<accession>A0A2S8S7J0</accession>
<proteinExistence type="predicted"/>
<name>A0A2S8S7J0_9RHOB</name>
<dbReference type="Proteomes" id="UP000238338">
    <property type="component" value="Unassembled WGS sequence"/>
</dbReference>
<dbReference type="OrthoDB" id="7869757at2"/>
<evidence type="ECO:0000313" key="1">
    <source>
        <dbReference type="EMBL" id="PQV56743.1"/>
    </source>
</evidence>
<organism evidence="1 2">
    <name type="scientific">Albidovulum denitrificans</name>
    <dbReference type="NCBI Taxonomy" id="404881"/>
    <lineage>
        <taxon>Bacteria</taxon>
        <taxon>Pseudomonadati</taxon>
        <taxon>Pseudomonadota</taxon>
        <taxon>Alphaproteobacteria</taxon>
        <taxon>Rhodobacterales</taxon>
        <taxon>Paracoccaceae</taxon>
        <taxon>Albidovulum</taxon>
    </lineage>
</organism>
<sequence>MMQTNGLRSLGFVVTTILALALIAVGFGHRMPSAEDARVEAFVLAGGDLSDICGDIGDGSVTHRPCPACQIVSAIALPENAGPVRPAELRLLAEVAAEEDPAAITFRRDPARGLRAPPLA</sequence>
<dbReference type="RefSeq" id="WP_105514905.1">
    <property type="nucleotide sequence ID" value="NZ_PVEP01000004.1"/>
</dbReference>
<comment type="caution">
    <text evidence="1">The sequence shown here is derived from an EMBL/GenBank/DDBJ whole genome shotgun (WGS) entry which is preliminary data.</text>
</comment>
<gene>
    <name evidence="1" type="ORF">LX70_02317</name>
</gene>
<dbReference type="AlphaFoldDB" id="A0A2S8S7J0"/>
<reference evidence="1 2" key="1">
    <citation type="submission" date="2018-02" db="EMBL/GenBank/DDBJ databases">
        <title>Genomic Encyclopedia of Archaeal and Bacterial Type Strains, Phase II (KMG-II): from individual species to whole genera.</title>
        <authorList>
            <person name="Goeker M."/>
        </authorList>
    </citation>
    <scope>NUCLEOTIDE SEQUENCE [LARGE SCALE GENOMIC DNA]</scope>
    <source>
        <strain evidence="1 2">DSM 18921</strain>
    </source>
</reference>
<evidence type="ECO:0000313" key="2">
    <source>
        <dbReference type="Proteomes" id="UP000238338"/>
    </source>
</evidence>